<gene>
    <name evidence="2" type="ORF">PHYPA_019783</name>
</gene>
<proteinExistence type="predicted"/>
<name>A0A2K1JDA2_PHYPA</name>
<evidence type="ECO:0000313" key="2">
    <source>
        <dbReference type="EMBL" id="PNR39505.1"/>
    </source>
</evidence>
<dbReference type="InParanoid" id="A0A2K1JDA2"/>
<dbReference type="Gramene" id="Pp3c15_15200V3.1">
    <property type="protein sequence ID" value="PAC:32927006.CDS.1"/>
    <property type="gene ID" value="Pp3c15_15200"/>
</dbReference>
<evidence type="ECO:0000313" key="4">
    <source>
        <dbReference type="Proteomes" id="UP000006727"/>
    </source>
</evidence>
<feature type="transmembrane region" description="Helical" evidence="1">
    <location>
        <begin position="60"/>
        <end position="80"/>
    </location>
</feature>
<reference evidence="2 4" key="2">
    <citation type="journal article" date="2018" name="Plant J.">
        <title>The Physcomitrella patens chromosome-scale assembly reveals moss genome structure and evolution.</title>
        <authorList>
            <person name="Lang D."/>
            <person name="Ullrich K.K."/>
            <person name="Murat F."/>
            <person name="Fuchs J."/>
            <person name="Jenkins J."/>
            <person name="Haas F.B."/>
            <person name="Piednoel M."/>
            <person name="Gundlach H."/>
            <person name="Van Bel M."/>
            <person name="Meyberg R."/>
            <person name="Vives C."/>
            <person name="Morata J."/>
            <person name="Symeonidi A."/>
            <person name="Hiss M."/>
            <person name="Muchero W."/>
            <person name="Kamisugi Y."/>
            <person name="Saleh O."/>
            <person name="Blanc G."/>
            <person name="Decker E.L."/>
            <person name="van Gessel N."/>
            <person name="Grimwood J."/>
            <person name="Hayes R.D."/>
            <person name="Graham S.W."/>
            <person name="Gunter L.E."/>
            <person name="McDaniel S.F."/>
            <person name="Hoernstein S.N.W."/>
            <person name="Larsson A."/>
            <person name="Li F.W."/>
            <person name="Perroud P.F."/>
            <person name="Phillips J."/>
            <person name="Ranjan P."/>
            <person name="Rokshar D.S."/>
            <person name="Rothfels C.J."/>
            <person name="Schneider L."/>
            <person name="Shu S."/>
            <person name="Stevenson D.W."/>
            <person name="Thummler F."/>
            <person name="Tillich M."/>
            <person name="Villarreal Aguilar J.C."/>
            <person name="Widiez T."/>
            <person name="Wong G.K."/>
            <person name="Wymore A."/>
            <person name="Zhang Y."/>
            <person name="Zimmer A.D."/>
            <person name="Quatrano R.S."/>
            <person name="Mayer K.F.X."/>
            <person name="Goodstein D."/>
            <person name="Casacuberta J.M."/>
            <person name="Vandepoele K."/>
            <person name="Reski R."/>
            <person name="Cuming A.C."/>
            <person name="Tuskan G.A."/>
            <person name="Maumus F."/>
            <person name="Salse J."/>
            <person name="Schmutz J."/>
            <person name="Rensing S.A."/>
        </authorList>
    </citation>
    <scope>NUCLEOTIDE SEQUENCE [LARGE SCALE GENOMIC DNA]</scope>
    <source>
        <strain evidence="3 4">cv. Gransden 2004</strain>
    </source>
</reference>
<dbReference type="EnsemblPlants" id="Pp3c15_15200V3.2">
    <property type="protein sequence ID" value="PAC:32927007.CDS.1"/>
    <property type="gene ID" value="Pp3c15_15200"/>
</dbReference>
<evidence type="ECO:0000313" key="3">
    <source>
        <dbReference type="EnsemblPlants" id="PAC:32927006.CDS.1"/>
    </source>
</evidence>
<dbReference type="Proteomes" id="UP000006727">
    <property type="component" value="Chromosome 15"/>
</dbReference>
<dbReference type="Gramene" id="Pp3c15_15200V3.2">
    <property type="protein sequence ID" value="PAC:32927007.CDS.1"/>
    <property type="gene ID" value="Pp3c15_15200"/>
</dbReference>
<accession>A0A2K1JDA2</accession>
<sequence length="148" mass="16335">MAVLEPGAVWAAPLTGLAATSLAPFPHSPFPKLSSLLDPRFLYQFSQLSRAGRRAGTASVAPSFAIFFFLPLSLSLSLSLSQSHCRLPRGPQLVMDLHHTQHCFNLLVLLLHVSRRERKRGDLALVFCFASQMQSCSKDVVFDNLTLK</sequence>
<keyword evidence="1" id="KW-1133">Transmembrane helix</keyword>
<dbReference type="EMBL" id="ABEU02000015">
    <property type="protein sequence ID" value="PNR39505.1"/>
    <property type="molecule type" value="Genomic_DNA"/>
</dbReference>
<keyword evidence="4" id="KW-1185">Reference proteome</keyword>
<keyword evidence="1" id="KW-0472">Membrane</keyword>
<organism evidence="2">
    <name type="scientific">Physcomitrium patens</name>
    <name type="common">Spreading-leaved earth moss</name>
    <name type="synonym">Physcomitrella patens</name>
    <dbReference type="NCBI Taxonomy" id="3218"/>
    <lineage>
        <taxon>Eukaryota</taxon>
        <taxon>Viridiplantae</taxon>
        <taxon>Streptophyta</taxon>
        <taxon>Embryophyta</taxon>
        <taxon>Bryophyta</taxon>
        <taxon>Bryophytina</taxon>
        <taxon>Bryopsida</taxon>
        <taxon>Funariidae</taxon>
        <taxon>Funariales</taxon>
        <taxon>Funariaceae</taxon>
        <taxon>Physcomitrium</taxon>
    </lineage>
</organism>
<dbReference type="EnsemblPlants" id="Pp3c15_15200V3.1">
    <property type="protein sequence ID" value="PAC:32927006.CDS.1"/>
    <property type="gene ID" value="Pp3c15_15200"/>
</dbReference>
<dbReference type="AlphaFoldDB" id="A0A2K1JDA2"/>
<keyword evidence="1" id="KW-0812">Transmembrane</keyword>
<evidence type="ECO:0000256" key="1">
    <source>
        <dbReference type="SAM" id="Phobius"/>
    </source>
</evidence>
<dbReference type="PaxDb" id="3218-PP1S104_43V6.1"/>
<reference evidence="3" key="3">
    <citation type="submission" date="2020-12" db="UniProtKB">
        <authorList>
            <consortium name="EnsemblPlants"/>
        </authorList>
    </citation>
    <scope>IDENTIFICATION</scope>
</reference>
<reference evidence="2 4" key="1">
    <citation type="journal article" date="2008" name="Science">
        <title>The Physcomitrella genome reveals evolutionary insights into the conquest of land by plants.</title>
        <authorList>
            <person name="Rensing S."/>
            <person name="Lang D."/>
            <person name="Zimmer A."/>
            <person name="Terry A."/>
            <person name="Salamov A."/>
            <person name="Shapiro H."/>
            <person name="Nishiyama T."/>
            <person name="Perroud P.-F."/>
            <person name="Lindquist E."/>
            <person name="Kamisugi Y."/>
            <person name="Tanahashi T."/>
            <person name="Sakakibara K."/>
            <person name="Fujita T."/>
            <person name="Oishi K."/>
            <person name="Shin-I T."/>
            <person name="Kuroki Y."/>
            <person name="Toyoda A."/>
            <person name="Suzuki Y."/>
            <person name="Hashimoto A."/>
            <person name="Yamaguchi K."/>
            <person name="Sugano A."/>
            <person name="Kohara Y."/>
            <person name="Fujiyama A."/>
            <person name="Anterola A."/>
            <person name="Aoki S."/>
            <person name="Ashton N."/>
            <person name="Barbazuk W.B."/>
            <person name="Barker E."/>
            <person name="Bennetzen J."/>
            <person name="Bezanilla M."/>
            <person name="Blankenship R."/>
            <person name="Cho S.H."/>
            <person name="Dutcher S."/>
            <person name="Estelle M."/>
            <person name="Fawcett J.A."/>
            <person name="Gundlach H."/>
            <person name="Hanada K."/>
            <person name="Heyl A."/>
            <person name="Hicks K.A."/>
            <person name="Hugh J."/>
            <person name="Lohr M."/>
            <person name="Mayer K."/>
            <person name="Melkozernov A."/>
            <person name="Murata T."/>
            <person name="Nelson D."/>
            <person name="Pils B."/>
            <person name="Prigge M."/>
            <person name="Reiss B."/>
            <person name="Renner T."/>
            <person name="Rombauts S."/>
            <person name="Rushton P."/>
            <person name="Sanderfoot A."/>
            <person name="Schween G."/>
            <person name="Shiu S.-H."/>
            <person name="Stueber K."/>
            <person name="Theodoulou F.L."/>
            <person name="Tu H."/>
            <person name="Van de Peer Y."/>
            <person name="Verrier P.J."/>
            <person name="Waters E."/>
            <person name="Wood A."/>
            <person name="Yang L."/>
            <person name="Cove D."/>
            <person name="Cuming A."/>
            <person name="Hasebe M."/>
            <person name="Lucas S."/>
            <person name="Mishler D.B."/>
            <person name="Reski R."/>
            <person name="Grigoriev I."/>
            <person name="Quatrano R.S."/>
            <person name="Boore J.L."/>
        </authorList>
    </citation>
    <scope>NUCLEOTIDE SEQUENCE [LARGE SCALE GENOMIC DNA]</scope>
    <source>
        <strain evidence="3 4">cv. Gransden 2004</strain>
    </source>
</reference>
<protein>
    <submittedName>
        <fullName evidence="2 3">Uncharacterized protein</fullName>
    </submittedName>
</protein>